<protein>
    <recommendedName>
        <fullName evidence="1">Reverse transcriptase domain-containing protein</fullName>
    </recommendedName>
</protein>
<comment type="caution">
    <text evidence="2">The sequence shown here is derived from an EMBL/GenBank/DDBJ whole genome shotgun (WGS) entry which is preliminary data.</text>
</comment>
<feature type="domain" description="Reverse transcriptase" evidence="1">
    <location>
        <begin position="1"/>
        <end position="88"/>
    </location>
</feature>
<dbReference type="EMBL" id="JARK01001430">
    <property type="protein sequence ID" value="EYC03424.1"/>
    <property type="molecule type" value="Genomic_DNA"/>
</dbReference>
<keyword evidence="3" id="KW-1185">Reference proteome</keyword>
<organism evidence="2 3">
    <name type="scientific">Ancylostoma ceylanicum</name>
    <dbReference type="NCBI Taxonomy" id="53326"/>
    <lineage>
        <taxon>Eukaryota</taxon>
        <taxon>Metazoa</taxon>
        <taxon>Ecdysozoa</taxon>
        <taxon>Nematoda</taxon>
        <taxon>Chromadorea</taxon>
        <taxon>Rhabditida</taxon>
        <taxon>Rhabditina</taxon>
        <taxon>Rhabditomorpha</taxon>
        <taxon>Strongyloidea</taxon>
        <taxon>Ancylostomatidae</taxon>
        <taxon>Ancylostomatinae</taxon>
        <taxon>Ancylostoma</taxon>
    </lineage>
</organism>
<dbReference type="AlphaFoldDB" id="A0A016TK95"/>
<dbReference type="PROSITE" id="PS50878">
    <property type="entry name" value="RT_POL"/>
    <property type="match status" value="1"/>
</dbReference>
<dbReference type="InterPro" id="IPR000477">
    <property type="entry name" value="RT_dom"/>
</dbReference>
<evidence type="ECO:0000313" key="2">
    <source>
        <dbReference type="EMBL" id="EYC03424.1"/>
    </source>
</evidence>
<evidence type="ECO:0000259" key="1">
    <source>
        <dbReference type="PROSITE" id="PS50878"/>
    </source>
</evidence>
<reference evidence="3" key="1">
    <citation type="journal article" date="2015" name="Nat. Genet.">
        <title>The genome and transcriptome of the zoonotic hookworm Ancylostoma ceylanicum identify infection-specific gene families.</title>
        <authorList>
            <person name="Schwarz E.M."/>
            <person name="Hu Y."/>
            <person name="Antoshechkin I."/>
            <person name="Miller M.M."/>
            <person name="Sternberg P.W."/>
            <person name="Aroian R.V."/>
        </authorList>
    </citation>
    <scope>NUCLEOTIDE SEQUENCE</scope>
    <source>
        <strain evidence="3">HY135</strain>
    </source>
</reference>
<gene>
    <name evidence="2" type="primary">Acey_s0094.g2752</name>
    <name evidence="2" type="ORF">Y032_0094g2752</name>
</gene>
<dbReference type="Proteomes" id="UP000024635">
    <property type="component" value="Unassembled WGS sequence"/>
</dbReference>
<dbReference type="OrthoDB" id="5849210at2759"/>
<name>A0A016TK95_9BILA</name>
<sequence>MDAIMRDFHRPAPWTLLYTDDVMLASGQKEDLDRQTQVWSKCRAQFGPRLNVRKTEHMTTNFDKPSTIQFDGNDLRRTDYFWYLGSTLLVDGNIAHGFVVNAAWLKWH</sequence>
<evidence type="ECO:0000313" key="3">
    <source>
        <dbReference type="Proteomes" id="UP000024635"/>
    </source>
</evidence>
<proteinExistence type="predicted"/>
<accession>A0A016TK95</accession>